<dbReference type="EMBL" id="JPQZ01000004">
    <property type="protein sequence ID" value="KKO76348.1"/>
    <property type="molecule type" value="Genomic_DNA"/>
</dbReference>
<dbReference type="InterPro" id="IPR029071">
    <property type="entry name" value="Ubiquitin-like_domsf"/>
</dbReference>
<dbReference type="OrthoDB" id="442921at2759"/>
<evidence type="ECO:0000259" key="2">
    <source>
        <dbReference type="PROSITE" id="PS50053"/>
    </source>
</evidence>
<dbReference type="SUPFAM" id="SSF54236">
    <property type="entry name" value="Ubiquitin-like"/>
    <property type="match status" value="1"/>
</dbReference>
<protein>
    <submittedName>
        <fullName evidence="3">Ubiquitin-like protein</fullName>
    </submittedName>
</protein>
<keyword evidence="1" id="KW-0472">Membrane</keyword>
<proteinExistence type="predicted"/>
<dbReference type="VEuPathDB" id="MicrosporidiaDB:NCER_100858"/>
<dbReference type="AlphaFoldDB" id="A0A0F9WUA8"/>
<accession>A0A0F9WUA8</accession>
<feature type="domain" description="Ubiquitin-like" evidence="2">
    <location>
        <begin position="11"/>
        <end position="88"/>
    </location>
</feature>
<evidence type="ECO:0000313" key="4">
    <source>
        <dbReference type="Proteomes" id="UP000034350"/>
    </source>
</evidence>
<reference evidence="3 4" key="1">
    <citation type="journal article" date="2015" name="Environ. Microbiol.">
        <title>Genome analyses suggest the presence of polyploidy and recent human-driven expansions in eight global populations of the honeybee pathogen Nosema ceranae.</title>
        <authorList>
            <person name="Pelin A."/>
            <person name="Selman M."/>
            <person name="Aris-Brosou S."/>
            <person name="Farinelli L."/>
            <person name="Corradi N."/>
        </authorList>
    </citation>
    <scope>NUCLEOTIDE SEQUENCE [LARGE SCALE GENOMIC DNA]</scope>
    <source>
        <strain evidence="3 4">PA08 1199</strain>
    </source>
</reference>
<dbReference type="GeneID" id="36320429"/>
<keyword evidence="1" id="KW-1133">Transmembrane helix</keyword>
<comment type="caution">
    <text evidence="3">The sequence shown here is derived from an EMBL/GenBank/DDBJ whole genome shotgun (WGS) entry which is preliminary data.</text>
</comment>
<feature type="transmembrane region" description="Helical" evidence="1">
    <location>
        <begin position="82"/>
        <end position="104"/>
    </location>
</feature>
<dbReference type="PROSITE" id="PS50053">
    <property type="entry name" value="UBIQUITIN_2"/>
    <property type="match status" value="1"/>
</dbReference>
<dbReference type="RefSeq" id="XP_024332090.1">
    <property type="nucleotide sequence ID" value="XM_024475484.1"/>
</dbReference>
<keyword evidence="4" id="KW-1185">Reference proteome</keyword>
<gene>
    <name evidence="3" type="ORF">AAJ76_4000100461</name>
</gene>
<name>A0A0F9WUA8_9MICR</name>
<dbReference type="InterPro" id="IPR000626">
    <property type="entry name" value="Ubiquitin-like_dom"/>
</dbReference>
<evidence type="ECO:0000256" key="1">
    <source>
        <dbReference type="SAM" id="Phobius"/>
    </source>
</evidence>
<sequence length="108" mass="12660">MGDNSKINDQEKITLKIQDQDGSTLEFKVKKNVTFRKILKTFADNVHKNPNELRLTFNGKVLGLDETPDLRNMEDGDELEVFALQVGGSYIKYFFYLFFMIDFFHKTR</sequence>
<dbReference type="VEuPathDB" id="MicrosporidiaDB:G9O61_00g006950"/>
<organism evidence="3 4">
    <name type="scientific">Vairimorpha ceranae</name>
    <dbReference type="NCBI Taxonomy" id="40302"/>
    <lineage>
        <taxon>Eukaryota</taxon>
        <taxon>Fungi</taxon>
        <taxon>Fungi incertae sedis</taxon>
        <taxon>Microsporidia</taxon>
        <taxon>Nosematidae</taxon>
        <taxon>Vairimorpha</taxon>
    </lineage>
</organism>
<dbReference type="PANTHER" id="PTHR10562">
    <property type="entry name" value="SMALL UBIQUITIN-RELATED MODIFIER"/>
    <property type="match status" value="1"/>
</dbReference>
<evidence type="ECO:0000313" key="3">
    <source>
        <dbReference type="EMBL" id="KKO76348.1"/>
    </source>
</evidence>
<dbReference type="CDD" id="cd01763">
    <property type="entry name" value="Ubl_SUMO_like"/>
    <property type="match status" value="1"/>
</dbReference>
<dbReference type="OMA" id="MKIYCAR"/>
<keyword evidence="1" id="KW-0812">Transmembrane</keyword>
<dbReference type="Proteomes" id="UP000034350">
    <property type="component" value="Unassembled WGS sequence"/>
</dbReference>
<dbReference type="Gene3D" id="3.10.20.90">
    <property type="entry name" value="Phosphatidylinositol 3-kinase Catalytic Subunit, Chain A, domain 1"/>
    <property type="match status" value="1"/>
</dbReference>
<dbReference type="Pfam" id="PF11976">
    <property type="entry name" value="Rad60-SLD"/>
    <property type="match status" value="1"/>
</dbReference>
<dbReference type="InterPro" id="IPR022617">
    <property type="entry name" value="Rad60/SUMO-like_dom"/>
</dbReference>
<dbReference type="VEuPathDB" id="MicrosporidiaDB:AAJ76_4000100461"/>